<dbReference type="InterPro" id="IPR036388">
    <property type="entry name" value="WH-like_DNA-bd_sf"/>
</dbReference>
<proteinExistence type="predicted"/>
<dbReference type="Gene3D" id="1.10.10.10">
    <property type="entry name" value="Winged helix-like DNA-binding domain superfamily/Winged helix DNA-binding domain"/>
    <property type="match status" value="1"/>
</dbReference>
<dbReference type="InterPro" id="IPR011991">
    <property type="entry name" value="ArsR-like_HTH"/>
</dbReference>
<reference evidence="2" key="1">
    <citation type="submission" date="2020-11" db="EMBL/GenBank/DDBJ databases">
        <title>Sequencing the genomes of 1000 actinobacteria strains.</title>
        <authorList>
            <person name="Klenk H.-P."/>
        </authorList>
    </citation>
    <scope>NUCLEOTIDE SEQUENCE</scope>
    <source>
        <strain evidence="2">DSM 43175</strain>
    </source>
</reference>
<organism evidence="2 3">
    <name type="scientific">Actinomadura viridis</name>
    <dbReference type="NCBI Taxonomy" id="58110"/>
    <lineage>
        <taxon>Bacteria</taxon>
        <taxon>Bacillati</taxon>
        <taxon>Actinomycetota</taxon>
        <taxon>Actinomycetes</taxon>
        <taxon>Streptosporangiales</taxon>
        <taxon>Thermomonosporaceae</taxon>
        <taxon>Actinomadura</taxon>
    </lineage>
</organism>
<dbReference type="GO" id="GO:0003677">
    <property type="term" value="F:DNA binding"/>
    <property type="evidence" value="ECO:0007669"/>
    <property type="project" value="UniProtKB-KW"/>
</dbReference>
<protein>
    <submittedName>
        <fullName evidence="2">DNA-binding transcriptional ArsR family regulator</fullName>
    </submittedName>
</protein>
<dbReference type="SUPFAM" id="SSF46785">
    <property type="entry name" value="Winged helix' DNA-binding domain"/>
    <property type="match status" value="1"/>
</dbReference>
<sequence>MADERLTGALLHPVRWRIVRAFFGRDLTTSQLREIIDDVPVTSLYRHVATLADAGVLTVVGERQVRGTIERTYSLAKGKDHLGDAEASAMSRDEHRMAFQMLLARMGADFDAYLARDHIDVVADQVNYSQVAIYVTEEDWPRIQQGFIDLFGPYLTAPDDPDDERYRRMVLTTVLLPDPSPDR</sequence>
<dbReference type="Proteomes" id="UP000614047">
    <property type="component" value="Unassembled WGS sequence"/>
</dbReference>
<dbReference type="RefSeq" id="WP_197013992.1">
    <property type="nucleotide sequence ID" value="NZ_BAABES010000002.1"/>
</dbReference>
<dbReference type="AlphaFoldDB" id="A0A931GL72"/>
<evidence type="ECO:0000259" key="1">
    <source>
        <dbReference type="SMART" id="SM00418"/>
    </source>
</evidence>
<dbReference type="GO" id="GO:0003700">
    <property type="term" value="F:DNA-binding transcription factor activity"/>
    <property type="evidence" value="ECO:0007669"/>
    <property type="project" value="InterPro"/>
</dbReference>
<dbReference type="InterPro" id="IPR001845">
    <property type="entry name" value="HTH_ArsR_DNA-bd_dom"/>
</dbReference>
<feature type="domain" description="HTH arsR-type" evidence="1">
    <location>
        <begin position="5"/>
        <end position="87"/>
    </location>
</feature>
<name>A0A931GL72_9ACTN</name>
<gene>
    <name evidence="2" type="ORF">IW256_005826</name>
</gene>
<evidence type="ECO:0000313" key="3">
    <source>
        <dbReference type="Proteomes" id="UP000614047"/>
    </source>
</evidence>
<evidence type="ECO:0000313" key="2">
    <source>
        <dbReference type="EMBL" id="MBG6091713.1"/>
    </source>
</evidence>
<dbReference type="Pfam" id="PF12840">
    <property type="entry name" value="HTH_20"/>
    <property type="match status" value="1"/>
</dbReference>
<dbReference type="SMART" id="SM00418">
    <property type="entry name" value="HTH_ARSR"/>
    <property type="match status" value="1"/>
</dbReference>
<keyword evidence="3" id="KW-1185">Reference proteome</keyword>
<dbReference type="Gene3D" id="6.10.140.2180">
    <property type="match status" value="1"/>
</dbReference>
<dbReference type="CDD" id="cd00090">
    <property type="entry name" value="HTH_ARSR"/>
    <property type="match status" value="1"/>
</dbReference>
<comment type="caution">
    <text evidence="2">The sequence shown here is derived from an EMBL/GenBank/DDBJ whole genome shotgun (WGS) entry which is preliminary data.</text>
</comment>
<accession>A0A931GL72</accession>
<keyword evidence="2" id="KW-0238">DNA-binding</keyword>
<dbReference type="EMBL" id="JADOUA010000001">
    <property type="protein sequence ID" value="MBG6091713.1"/>
    <property type="molecule type" value="Genomic_DNA"/>
</dbReference>
<dbReference type="InterPro" id="IPR036390">
    <property type="entry name" value="WH_DNA-bd_sf"/>
</dbReference>